<dbReference type="AlphaFoldDB" id="A0A8J9VYR6"/>
<dbReference type="Gene3D" id="2.40.10.10">
    <property type="entry name" value="Trypsin-like serine proteases"/>
    <property type="match status" value="2"/>
</dbReference>
<evidence type="ECO:0000313" key="8">
    <source>
        <dbReference type="Proteomes" id="UP000838878"/>
    </source>
</evidence>
<dbReference type="SMART" id="SM00020">
    <property type="entry name" value="Tryp_SPc"/>
    <property type="match status" value="1"/>
</dbReference>
<dbReference type="Proteomes" id="UP000838878">
    <property type="component" value="Chromosome 9"/>
</dbReference>
<organism evidence="7 8">
    <name type="scientific">Brenthis ino</name>
    <name type="common">lesser marbled fritillary</name>
    <dbReference type="NCBI Taxonomy" id="405034"/>
    <lineage>
        <taxon>Eukaryota</taxon>
        <taxon>Metazoa</taxon>
        <taxon>Ecdysozoa</taxon>
        <taxon>Arthropoda</taxon>
        <taxon>Hexapoda</taxon>
        <taxon>Insecta</taxon>
        <taxon>Pterygota</taxon>
        <taxon>Neoptera</taxon>
        <taxon>Endopterygota</taxon>
        <taxon>Lepidoptera</taxon>
        <taxon>Glossata</taxon>
        <taxon>Ditrysia</taxon>
        <taxon>Papilionoidea</taxon>
        <taxon>Nymphalidae</taxon>
        <taxon>Heliconiinae</taxon>
        <taxon>Argynnini</taxon>
        <taxon>Brenthis</taxon>
    </lineage>
</organism>
<evidence type="ECO:0000256" key="3">
    <source>
        <dbReference type="ARBA" id="ARBA00022825"/>
    </source>
</evidence>
<dbReference type="InterPro" id="IPR050430">
    <property type="entry name" value="Peptidase_S1"/>
</dbReference>
<name>A0A8J9VYR6_9NEOP</name>
<dbReference type="PROSITE" id="PS50240">
    <property type="entry name" value="TRYPSIN_DOM"/>
    <property type="match status" value="1"/>
</dbReference>
<dbReference type="InterPro" id="IPR009003">
    <property type="entry name" value="Peptidase_S1_PA"/>
</dbReference>
<protein>
    <recommendedName>
        <fullName evidence="6">Peptidase S1 domain-containing protein</fullName>
    </recommendedName>
</protein>
<evidence type="ECO:0000256" key="4">
    <source>
        <dbReference type="ARBA" id="ARBA00023157"/>
    </source>
</evidence>
<keyword evidence="3" id="KW-0720">Serine protease</keyword>
<feature type="signal peptide" evidence="5">
    <location>
        <begin position="1"/>
        <end position="19"/>
    </location>
</feature>
<keyword evidence="2" id="KW-0378">Hydrolase</keyword>
<feature type="non-terminal residue" evidence="7">
    <location>
        <position position="181"/>
    </location>
</feature>
<reference evidence="7" key="1">
    <citation type="submission" date="2021-12" db="EMBL/GenBank/DDBJ databases">
        <authorList>
            <person name="Martin H S."/>
        </authorList>
    </citation>
    <scope>NUCLEOTIDE SEQUENCE</scope>
</reference>
<feature type="domain" description="Peptidase S1" evidence="6">
    <location>
        <begin position="13"/>
        <end position="156"/>
    </location>
</feature>
<dbReference type="GO" id="GO:0004252">
    <property type="term" value="F:serine-type endopeptidase activity"/>
    <property type="evidence" value="ECO:0007669"/>
    <property type="project" value="InterPro"/>
</dbReference>
<accession>A0A8J9VYR6</accession>
<dbReference type="SUPFAM" id="SSF50494">
    <property type="entry name" value="Trypsin-like serine proteases"/>
    <property type="match status" value="1"/>
</dbReference>
<keyword evidence="1" id="KW-0645">Protease</keyword>
<proteinExistence type="predicted"/>
<dbReference type="PANTHER" id="PTHR24276:SF91">
    <property type="entry name" value="AT26814P-RELATED"/>
    <property type="match status" value="1"/>
</dbReference>
<evidence type="ECO:0000259" key="6">
    <source>
        <dbReference type="PROSITE" id="PS50240"/>
    </source>
</evidence>
<dbReference type="EMBL" id="OV170229">
    <property type="protein sequence ID" value="CAH0730780.1"/>
    <property type="molecule type" value="Genomic_DNA"/>
</dbReference>
<dbReference type="GO" id="GO:0006508">
    <property type="term" value="P:proteolysis"/>
    <property type="evidence" value="ECO:0007669"/>
    <property type="project" value="UniProtKB-KW"/>
</dbReference>
<keyword evidence="8" id="KW-1185">Reference proteome</keyword>
<evidence type="ECO:0000256" key="5">
    <source>
        <dbReference type="SAM" id="SignalP"/>
    </source>
</evidence>
<evidence type="ECO:0000256" key="2">
    <source>
        <dbReference type="ARBA" id="ARBA00022801"/>
    </source>
</evidence>
<keyword evidence="5" id="KW-0732">Signal</keyword>
<dbReference type="Pfam" id="PF00089">
    <property type="entry name" value="Trypsin"/>
    <property type="match status" value="1"/>
</dbReference>
<keyword evidence="4" id="KW-1015">Disulfide bond</keyword>
<gene>
    <name evidence="7" type="ORF">BINO364_LOCUS15719</name>
</gene>
<dbReference type="InterPro" id="IPR001254">
    <property type="entry name" value="Trypsin_dom"/>
</dbReference>
<feature type="chain" id="PRO_5035482295" description="Peptidase S1 domain-containing protein" evidence="5">
    <location>
        <begin position="20"/>
        <end position="181"/>
    </location>
</feature>
<dbReference type="PANTHER" id="PTHR24276">
    <property type="entry name" value="POLYSERASE-RELATED"/>
    <property type="match status" value="1"/>
</dbReference>
<sequence>MALIGVISIALFLLGTVSAYEERSAALQRFPSIVQVEFVDEQTFAWVQKCSGIILNNRYVLSAAKCFSGPCYSPLLRRIRAGSSTNTAPRNTGGQGVYVQREINHPNYVVGYNDHDISVVRLSSLLVYGEFVQNSPIADPATVLPLGFPVVQAGWGSMGVVSEFDYYFKCDSLYSLQDEAE</sequence>
<evidence type="ECO:0000313" key="7">
    <source>
        <dbReference type="EMBL" id="CAH0730780.1"/>
    </source>
</evidence>
<dbReference type="OrthoDB" id="7741088at2759"/>
<evidence type="ECO:0000256" key="1">
    <source>
        <dbReference type="ARBA" id="ARBA00022670"/>
    </source>
</evidence>
<dbReference type="InterPro" id="IPR043504">
    <property type="entry name" value="Peptidase_S1_PA_chymotrypsin"/>
</dbReference>